<name>A0A380S6A1_FIBSU</name>
<dbReference type="EMBL" id="UHJL01000002">
    <property type="protein sequence ID" value="SUQ24523.1"/>
    <property type="molecule type" value="Genomic_DNA"/>
</dbReference>
<dbReference type="RefSeq" id="WP_109572987.1">
    <property type="nucleotide sequence ID" value="NZ_UHJL01000002.1"/>
</dbReference>
<organism evidence="1 2">
    <name type="scientific">Fibrobacter succinogenes</name>
    <name type="common">Bacteroides succinogenes</name>
    <dbReference type="NCBI Taxonomy" id="833"/>
    <lineage>
        <taxon>Bacteria</taxon>
        <taxon>Pseudomonadati</taxon>
        <taxon>Fibrobacterota</taxon>
        <taxon>Fibrobacteria</taxon>
        <taxon>Fibrobacterales</taxon>
        <taxon>Fibrobacteraceae</taxon>
        <taxon>Fibrobacter</taxon>
    </lineage>
</organism>
<evidence type="ECO:0000313" key="2">
    <source>
        <dbReference type="Proteomes" id="UP000255423"/>
    </source>
</evidence>
<accession>A0A380S6A1</accession>
<protein>
    <submittedName>
        <fullName evidence="1">Uncharacterized protein</fullName>
    </submittedName>
</protein>
<dbReference type="Proteomes" id="UP000255423">
    <property type="component" value="Unassembled WGS sequence"/>
</dbReference>
<gene>
    <name evidence="1" type="ORF">SAMN05661053_1929</name>
</gene>
<sequence>MNENTLNKLKNTAKDCAANVLSRVELSMVECKLKNKFQLLGQKVYEAIREGRLDEIKDDPSAVETVGAIFEIKKQVAELEQKLNKAEGPSEKA</sequence>
<proteinExistence type="predicted"/>
<evidence type="ECO:0000313" key="1">
    <source>
        <dbReference type="EMBL" id="SUQ24523.1"/>
    </source>
</evidence>
<dbReference type="AlphaFoldDB" id="A0A380S6A1"/>
<reference evidence="1 2" key="1">
    <citation type="submission" date="2017-08" db="EMBL/GenBank/DDBJ databases">
        <authorList>
            <person name="de Groot N.N."/>
        </authorList>
    </citation>
    <scope>NUCLEOTIDE SEQUENCE [LARGE SCALE GENOMIC DNA]</scope>
    <source>
        <strain evidence="1 2">HM2</strain>
    </source>
</reference>